<protein>
    <recommendedName>
        <fullName evidence="16">DUF1211 domain-containing protein</fullName>
    </recommendedName>
</protein>
<evidence type="ECO:0000256" key="6">
    <source>
        <dbReference type="ARBA" id="ARBA00022826"/>
    </source>
</evidence>
<feature type="transmembrane region" description="Helical" evidence="13">
    <location>
        <begin position="122"/>
        <end position="141"/>
    </location>
</feature>
<comment type="similarity">
    <text evidence="2">Belongs to the TMEM175 family.</text>
</comment>
<dbReference type="Proteomes" id="UP000051861">
    <property type="component" value="Unassembled WGS sequence"/>
</dbReference>
<keyword evidence="9" id="KW-0406">Ion transport</keyword>
<evidence type="ECO:0000256" key="7">
    <source>
        <dbReference type="ARBA" id="ARBA00022958"/>
    </source>
</evidence>
<comment type="subcellular location">
    <subcellularLocation>
        <location evidence="1">Membrane</location>
        <topology evidence="1">Multi-pass membrane protein</topology>
    </subcellularLocation>
</comment>
<feature type="transmembrane region" description="Helical" evidence="13">
    <location>
        <begin position="59"/>
        <end position="75"/>
    </location>
</feature>
<dbReference type="Pfam" id="PF06736">
    <property type="entry name" value="TMEM175"/>
    <property type="match status" value="1"/>
</dbReference>
<keyword evidence="3" id="KW-0813">Transport</keyword>
<dbReference type="InterPro" id="IPR010617">
    <property type="entry name" value="TMEM175-like"/>
</dbReference>
<feature type="transmembrane region" description="Helical" evidence="13">
    <location>
        <begin position="91"/>
        <end position="110"/>
    </location>
</feature>
<feature type="transmembrane region" description="Helical" evidence="13">
    <location>
        <begin position="162"/>
        <end position="181"/>
    </location>
</feature>
<keyword evidence="10 13" id="KW-0472">Membrane</keyword>
<comment type="catalytic activity">
    <reaction evidence="12">
        <text>K(+)(in) = K(+)(out)</text>
        <dbReference type="Rhea" id="RHEA:29463"/>
        <dbReference type="ChEBI" id="CHEBI:29103"/>
    </reaction>
</comment>
<dbReference type="AlphaFoldDB" id="A0A0S7Y1K5"/>
<evidence type="ECO:0000256" key="2">
    <source>
        <dbReference type="ARBA" id="ARBA00006920"/>
    </source>
</evidence>
<feature type="transmembrane region" description="Helical" evidence="13">
    <location>
        <begin position="187"/>
        <end position="202"/>
    </location>
</feature>
<keyword evidence="4" id="KW-0633">Potassium transport</keyword>
<dbReference type="GO" id="GO:0005267">
    <property type="term" value="F:potassium channel activity"/>
    <property type="evidence" value="ECO:0007669"/>
    <property type="project" value="UniProtKB-KW"/>
</dbReference>
<dbReference type="GO" id="GO:0015252">
    <property type="term" value="F:proton channel activity"/>
    <property type="evidence" value="ECO:0007669"/>
    <property type="project" value="InterPro"/>
</dbReference>
<gene>
    <name evidence="14" type="ORF">AMJ44_06145</name>
</gene>
<evidence type="ECO:0000256" key="12">
    <source>
        <dbReference type="ARBA" id="ARBA00034430"/>
    </source>
</evidence>
<keyword evidence="6" id="KW-0631">Potassium channel</keyword>
<evidence type="ECO:0008006" key="16">
    <source>
        <dbReference type="Google" id="ProtNLM"/>
    </source>
</evidence>
<reference evidence="14 15" key="1">
    <citation type="journal article" date="2015" name="Microbiome">
        <title>Genomic resolution of linkages in carbon, nitrogen, and sulfur cycling among widespread estuary sediment bacteria.</title>
        <authorList>
            <person name="Baker B.J."/>
            <person name="Lazar C.S."/>
            <person name="Teske A.P."/>
            <person name="Dick G.J."/>
        </authorList>
    </citation>
    <scope>NUCLEOTIDE SEQUENCE [LARGE SCALE GENOMIC DNA]</scope>
    <source>
        <strain evidence="14">DG_54_3</strain>
    </source>
</reference>
<keyword evidence="11" id="KW-0407">Ion channel</keyword>
<keyword evidence="5 13" id="KW-0812">Transmembrane</keyword>
<name>A0A0S7Y1K5_UNCSA</name>
<dbReference type="EMBL" id="LIZX01000049">
    <property type="protein sequence ID" value="KPJ68582.1"/>
    <property type="molecule type" value="Genomic_DNA"/>
</dbReference>
<sequence length="204" mass="23343">MSGSISETGLTTRRLEALTDGIFAIAMTLLVLTLDLGDMVSGLTNVKLHQLLLAQIPKFYNYALSFVLLAIFWILHHQQFHYIKKTNQRHLWINILILMFVALIPFSTSLVGDYSSDWMAELFFGANIFILGLLFSLNWHYSTKDYRLVEGKLEEHHIRLGTRRGLVTPLVSLLAILMAFVNPSYSPYIYLLIPVILSLPLFRK</sequence>
<dbReference type="PANTHER" id="PTHR31462">
    <property type="entry name" value="ENDOSOMAL/LYSOSOMAL POTASSIUM CHANNEL TMEM175"/>
    <property type="match status" value="1"/>
</dbReference>
<proteinExistence type="inferred from homology"/>
<evidence type="ECO:0000313" key="15">
    <source>
        <dbReference type="Proteomes" id="UP000051861"/>
    </source>
</evidence>
<evidence type="ECO:0000256" key="9">
    <source>
        <dbReference type="ARBA" id="ARBA00023065"/>
    </source>
</evidence>
<comment type="caution">
    <text evidence="14">The sequence shown here is derived from an EMBL/GenBank/DDBJ whole genome shotgun (WGS) entry which is preliminary data.</text>
</comment>
<evidence type="ECO:0000256" key="4">
    <source>
        <dbReference type="ARBA" id="ARBA00022538"/>
    </source>
</evidence>
<evidence type="ECO:0000256" key="13">
    <source>
        <dbReference type="SAM" id="Phobius"/>
    </source>
</evidence>
<feature type="transmembrane region" description="Helical" evidence="13">
    <location>
        <begin position="21"/>
        <end position="39"/>
    </location>
</feature>
<accession>A0A0S7Y1K5</accession>
<evidence type="ECO:0000313" key="14">
    <source>
        <dbReference type="EMBL" id="KPJ68582.1"/>
    </source>
</evidence>
<evidence type="ECO:0000256" key="5">
    <source>
        <dbReference type="ARBA" id="ARBA00022692"/>
    </source>
</evidence>
<evidence type="ECO:0000256" key="10">
    <source>
        <dbReference type="ARBA" id="ARBA00023136"/>
    </source>
</evidence>
<evidence type="ECO:0000256" key="8">
    <source>
        <dbReference type="ARBA" id="ARBA00022989"/>
    </source>
</evidence>
<evidence type="ECO:0000256" key="1">
    <source>
        <dbReference type="ARBA" id="ARBA00004141"/>
    </source>
</evidence>
<evidence type="ECO:0000256" key="3">
    <source>
        <dbReference type="ARBA" id="ARBA00022448"/>
    </source>
</evidence>
<organism evidence="14 15">
    <name type="scientific">candidate division WOR-1 bacterium DG_54_3</name>
    <dbReference type="NCBI Taxonomy" id="1703775"/>
    <lineage>
        <taxon>Bacteria</taxon>
        <taxon>Bacillati</taxon>
        <taxon>Saganbacteria</taxon>
    </lineage>
</organism>
<keyword evidence="8 13" id="KW-1133">Transmembrane helix</keyword>
<evidence type="ECO:0000256" key="11">
    <source>
        <dbReference type="ARBA" id="ARBA00023303"/>
    </source>
</evidence>
<dbReference type="GO" id="GO:0016020">
    <property type="term" value="C:membrane"/>
    <property type="evidence" value="ECO:0007669"/>
    <property type="project" value="UniProtKB-SubCell"/>
</dbReference>
<dbReference type="PANTHER" id="PTHR31462:SF5">
    <property type="entry name" value="ENDOSOMAL_LYSOSOMAL PROTON CHANNEL TMEM175"/>
    <property type="match status" value="1"/>
</dbReference>
<keyword evidence="7" id="KW-0630">Potassium</keyword>